<evidence type="ECO:0000313" key="1">
    <source>
        <dbReference type="EMBL" id="KKT78714.1"/>
    </source>
</evidence>
<organism evidence="1 2">
    <name type="scientific">Candidatus Giovannonibacteria bacterium GW2011_GWC2_44_8</name>
    <dbReference type="NCBI Taxonomy" id="1618657"/>
    <lineage>
        <taxon>Bacteria</taxon>
        <taxon>Candidatus Giovannoniibacteriota</taxon>
    </lineage>
</organism>
<protein>
    <recommendedName>
        <fullName evidence="3">DUF2283 domain-containing protein</fullName>
    </recommendedName>
</protein>
<proteinExistence type="predicted"/>
<gene>
    <name evidence="1" type="ORF">UW74_C0018G0008</name>
</gene>
<sequence length="79" mass="8816">MKSKKPKISYDKESKVLQIELKAEKSVDSDIHGNVVIDYGKGGGAVKVSFYQFSFDAFSKNLKALEEFAHQSKALFSVK</sequence>
<comment type="caution">
    <text evidence="1">The sequence shown here is derived from an EMBL/GenBank/DDBJ whole genome shotgun (WGS) entry which is preliminary data.</text>
</comment>
<dbReference type="Proteomes" id="UP000034889">
    <property type="component" value="Unassembled WGS sequence"/>
</dbReference>
<accession>A0A0G1N3E2</accession>
<dbReference type="EMBL" id="LCJM01000018">
    <property type="protein sequence ID" value="KKT78714.1"/>
    <property type="molecule type" value="Genomic_DNA"/>
</dbReference>
<evidence type="ECO:0000313" key="2">
    <source>
        <dbReference type="Proteomes" id="UP000034889"/>
    </source>
</evidence>
<name>A0A0G1N3E2_9BACT</name>
<reference evidence="1 2" key="1">
    <citation type="journal article" date="2015" name="Nature">
        <title>rRNA introns, odd ribosomes, and small enigmatic genomes across a large radiation of phyla.</title>
        <authorList>
            <person name="Brown C.T."/>
            <person name="Hug L.A."/>
            <person name="Thomas B.C."/>
            <person name="Sharon I."/>
            <person name="Castelle C.J."/>
            <person name="Singh A."/>
            <person name="Wilkins M.J."/>
            <person name="Williams K.H."/>
            <person name="Banfield J.F."/>
        </authorList>
    </citation>
    <scope>NUCLEOTIDE SEQUENCE [LARGE SCALE GENOMIC DNA]</scope>
</reference>
<dbReference type="AlphaFoldDB" id="A0A0G1N3E2"/>
<evidence type="ECO:0008006" key="3">
    <source>
        <dbReference type="Google" id="ProtNLM"/>
    </source>
</evidence>
<dbReference type="Pfam" id="PF10049">
    <property type="entry name" value="DUF2283"/>
    <property type="match status" value="1"/>
</dbReference>
<dbReference type="InterPro" id="IPR019270">
    <property type="entry name" value="DUF2283"/>
</dbReference>